<dbReference type="GO" id="GO:0006083">
    <property type="term" value="P:acetate metabolic process"/>
    <property type="evidence" value="ECO:0007669"/>
    <property type="project" value="TreeGrafter"/>
</dbReference>
<feature type="active site" description="Proton donor/acceptor" evidence="6">
    <location>
        <position position="161"/>
    </location>
</feature>
<dbReference type="SUPFAM" id="SSF53067">
    <property type="entry name" value="Actin-like ATPase domain"/>
    <property type="match status" value="2"/>
</dbReference>
<feature type="site" description="Transition state stabilizer" evidence="6">
    <location>
        <position position="254"/>
    </location>
</feature>
<evidence type="ECO:0000256" key="1">
    <source>
        <dbReference type="ARBA" id="ARBA00008748"/>
    </source>
</evidence>
<dbReference type="PIRSF" id="PIRSF000722">
    <property type="entry name" value="Acetate_prop_kin"/>
    <property type="match status" value="1"/>
</dbReference>
<dbReference type="UniPathway" id="UPA00340">
    <property type="reaction ID" value="UER00458"/>
</dbReference>
<feature type="binding site" evidence="6">
    <location>
        <position position="14"/>
    </location>
    <ligand>
        <name>ATP</name>
        <dbReference type="ChEBI" id="CHEBI:30616"/>
    </ligand>
</feature>
<gene>
    <name evidence="6" type="primary">ackA</name>
    <name evidence="8" type="ORF">D0433_01135</name>
</gene>
<dbReference type="GO" id="GO:0000287">
    <property type="term" value="F:magnesium ion binding"/>
    <property type="evidence" value="ECO:0007669"/>
    <property type="project" value="UniProtKB-UniRule"/>
</dbReference>
<dbReference type="InterPro" id="IPR023865">
    <property type="entry name" value="Aliphatic_acid_kinase_CS"/>
</dbReference>
<keyword evidence="6" id="KW-0963">Cytoplasm</keyword>
<comment type="pathway">
    <text evidence="6">Metabolic intermediate biosynthesis; acetyl-CoA biosynthesis; acetyl-CoA from acetate: step 1/2.</text>
</comment>
<comment type="cofactor">
    <cofactor evidence="6">
        <name>Mg(2+)</name>
        <dbReference type="ChEBI" id="CHEBI:18420"/>
    </cofactor>
    <cofactor evidence="6">
        <name>Mn(2+)</name>
        <dbReference type="ChEBI" id="CHEBI:29035"/>
    </cofactor>
    <text evidence="6">Mg(2+). Can also accept Mn(2+).</text>
</comment>
<dbReference type="EC" id="2.7.2.1" evidence="6"/>
<comment type="catalytic activity">
    <reaction evidence="6">
        <text>acetate + ATP = acetyl phosphate + ADP</text>
        <dbReference type="Rhea" id="RHEA:11352"/>
        <dbReference type="ChEBI" id="CHEBI:22191"/>
        <dbReference type="ChEBI" id="CHEBI:30089"/>
        <dbReference type="ChEBI" id="CHEBI:30616"/>
        <dbReference type="ChEBI" id="CHEBI:456216"/>
        <dbReference type="EC" id="2.7.2.1"/>
    </reaction>
</comment>
<reference evidence="8 9" key="1">
    <citation type="journal article" date="2011" name="ISME J.">
        <title>Community ecology of hot spring cyanobacterial mats: predominant populations and their functional potential.</title>
        <authorList>
            <person name="Klatt C.G."/>
            <person name="Wood J.M."/>
            <person name="Rusch D.B."/>
            <person name="Bateson M.M."/>
            <person name="Hamamura N."/>
            <person name="Heidelberg J.F."/>
            <person name="Grossman A.R."/>
            <person name="Bhaya D."/>
            <person name="Cohan F.M."/>
            <person name="Kuhl M."/>
            <person name="Bryant D.A."/>
            <person name="Ward D.M."/>
        </authorList>
    </citation>
    <scope>NUCLEOTIDE SEQUENCE [LARGE SCALE GENOMIC DNA]</scope>
    <source>
        <strain evidence="8">OS</strain>
    </source>
</reference>
<proteinExistence type="inferred from homology"/>
<dbReference type="InterPro" id="IPR000890">
    <property type="entry name" value="Aliphatic_acid_kin_short-chain"/>
</dbReference>
<comment type="subunit">
    <text evidence="6">Homodimer.</text>
</comment>
<comment type="similarity">
    <text evidence="1 6 7">Belongs to the acetokinase family.</text>
</comment>
<dbReference type="HAMAP" id="MF_00020">
    <property type="entry name" value="Acetate_kinase"/>
    <property type="match status" value="1"/>
</dbReference>
<dbReference type="InterPro" id="IPR004372">
    <property type="entry name" value="Ac/propionate_kinase"/>
</dbReference>
<feature type="binding site" evidence="6">
    <location>
        <position position="400"/>
    </location>
    <ligand>
        <name>Mg(2+)</name>
        <dbReference type="ChEBI" id="CHEBI:18420"/>
    </ligand>
</feature>
<evidence type="ECO:0000256" key="6">
    <source>
        <dbReference type="HAMAP-Rule" id="MF_00020"/>
    </source>
</evidence>
<protein>
    <recommendedName>
        <fullName evidence="6">Acetate kinase</fullName>
        <ecNumber evidence="6">2.7.2.1</ecNumber>
    </recommendedName>
    <alternativeName>
        <fullName evidence="6">Acetokinase</fullName>
    </alternativeName>
</protein>
<comment type="caution">
    <text evidence="8">The sequence shown here is derived from an EMBL/GenBank/DDBJ whole genome shotgun (WGS) entry which is preliminary data.</text>
</comment>
<dbReference type="PROSITE" id="PS01076">
    <property type="entry name" value="ACETATE_KINASE_2"/>
    <property type="match status" value="1"/>
</dbReference>
<evidence type="ECO:0000256" key="4">
    <source>
        <dbReference type="ARBA" id="ARBA00022777"/>
    </source>
</evidence>
<sequence>MNILVLNCGSSSVKFQVFCTDWEMIHHNTDYPIASGLIERIGSEALLTFRTYVRGKVDKLIRATAPIRDHQAAIAKIIQWLTSGEVQLEGLSSLSDIHAVGHRVVHGGEKLTTSTVIDDQVISKIEDCIELAPLHNPQNLKGIYAARQLFGNNVPQVAVFDTAFHHTMPEVAYLYAIPYQFYRRHKIRRYGFHGISHRYVSFRYRTLMGIERSAVQIISLHLGNGSSACAIRGGCSVDTSMGMTPLEGLVMGTRSGDIDPSIINYLEHKENYSTDAVEALLNRQSGLLGISGLTNDMRDLIEEARENDDRRAKLAIEIYCYRVKKYIGAYLAVLGGAQAITFTGGIGENSDYIRAKICANMEWIGLELDAEKNSEMVGGKEGKISTPESRLAAWVIPTNEELIIARDTYRAIVPEPA</sequence>
<dbReference type="GO" id="GO:0006085">
    <property type="term" value="P:acetyl-CoA biosynthetic process"/>
    <property type="evidence" value="ECO:0007669"/>
    <property type="project" value="UniProtKB-UniRule"/>
</dbReference>
<feature type="binding site" evidence="6">
    <location>
        <begin position="296"/>
        <end position="298"/>
    </location>
    <ligand>
        <name>ATP</name>
        <dbReference type="ChEBI" id="CHEBI:30616"/>
    </ligand>
</feature>
<evidence type="ECO:0000256" key="5">
    <source>
        <dbReference type="ARBA" id="ARBA00022840"/>
    </source>
</evidence>
<dbReference type="GO" id="GO:0005524">
    <property type="term" value="F:ATP binding"/>
    <property type="evidence" value="ECO:0007669"/>
    <property type="project" value="UniProtKB-KW"/>
</dbReference>
<dbReference type="GO" id="GO:0008776">
    <property type="term" value="F:acetate kinase activity"/>
    <property type="evidence" value="ECO:0007669"/>
    <property type="project" value="UniProtKB-UniRule"/>
</dbReference>
<evidence type="ECO:0000256" key="2">
    <source>
        <dbReference type="ARBA" id="ARBA00022679"/>
    </source>
</evidence>
<keyword evidence="5 6" id="KW-0067">ATP-binding</keyword>
<dbReference type="PRINTS" id="PR00471">
    <property type="entry name" value="ACETATEKNASE"/>
</dbReference>
<feature type="binding site" evidence="6">
    <location>
        <position position="7"/>
    </location>
    <ligand>
        <name>Mg(2+)</name>
        <dbReference type="ChEBI" id="CHEBI:18420"/>
    </ligand>
</feature>
<feature type="binding site" evidence="6">
    <location>
        <begin position="345"/>
        <end position="349"/>
    </location>
    <ligand>
        <name>ATP</name>
        <dbReference type="ChEBI" id="CHEBI:30616"/>
    </ligand>
</feature>
<evidence type="ECO:0000313" key="8">
    <source>
        <dbReference type="EMBL" id="RFM25258.1"/>
    </source>
</evidence>
<dbReference type="AlphaFoldDB" id="A0A395M4X0"/>
<accession>A0A395M4X0</accession>
<dbReference type="Pfam" id="PF00871">
    <property type="entry name" value="Acetate_kinase"/>
    <property type="match status" value="1"/>
</dbReference>
<evidence type="ECO:0000256" key="7">
    <source>
        <dbReference type="RuleBase" id="RU003835"/>
    </source>
</evidence>
<keyword evidence="6" id="KW-0479">Metal-binding</keyword>
<feature type="binding site" evidence="6">
    <location>
        <begin position="221"/>
        <end position="225"/>
    </location>
    <ligand>
        <name>ATP</name>
        <dbReference type="ChEBI" id="CHEBI:30616"/>
    </ligand>
</feature>
<dbReference type="InterPro" id="IPR043129">
    <property type="entry name" value="ATPase_NBD"/>
</dbReference>
<feature type="site" description="Transition state stabilizer" evidence="6">
    <location>
        <position position="193"/>
    </location>
</feature>
<name>A0A395M4X0_9BACT</name>
<evidence type="ECO:0000313" key="9">
    <source>
        <dbReference type="Proteomes" id="UP000266389"/>
    </source>
</evidence>
<dbReference type="PANTHER" id="PTHR21060">
    <property type="entry name" value="ACETATE KINASE"/>
    <property type="match status" value="1"/>
</dbReference>
<keyword evidence="4 6" id="KW-0418">Kinase</keyword>
<feature type="binding site" evidence="6">
    <location>
        <position position="103"/>
    </location>
    <ligand>
        <name>substrate</name>
    </ligand>
</feature>
<dbReference type="PANTHER" id="PTHR21060:SF15">
    <property type="entry name" value="ACETATE KINASE-RELATED"/>
    <property type="match status" value="1"/>
</dbReference>
<comment type="subcellular location">
    <subcellularLocation>
        <location evidence="6">Cytoplasm</location>
    </subcellularLocation>
</comment>
<dbReference type="Proteomes" id="UP000266389">
    <property type="component" value="Unassembled WGS sequence"/>
</dbReference>
<evidence type="ECO:0000256" key="3">
    <source>
        <dbReference type="ARBA" id="ARBA00022741"/>
    </source>
</evidence>
<dbReference type="EMBL" id="PHFL01000007">
    <property type="protein sequence ID" value="RFM25258.1"/>
    <property type="molecule type" value="Genomic_DNA"/>
</dbReference>
<dbReference type="CDD" id="cd24010">
    <property type="entry name" value="ASKHA_NBD_AcK_PK"/>
    <property type="match status" value="1"/>
</dbReference>
<comment type="function">
    <text evidence="6">Catalyzes the formation of acetyl phosphate from acetate and ATP. Can also catalyze the reverse reaction.</text>
</comment>
<keyword evidence="6" id="KW-0460">Magnesium</keyword>
<keyword evidence="2 6" id="KW-0808">Transferase</keyword>
<keyword evidence="3 6" id="KW-0547">Nucleotide-binding</keyword>
<dbReference type="GO" id="GO:0005737">
    <property type="term" value="C:cytoplasm"/>
    <property type="evidence" value="ECO:0007669"/>
    <property type="project" value="UniProtKB-SubCell"/>
</dbReference>
<organism evidence="8 9">
    <name type="scientific">Candidatus Thermochlorobacter aerophilus</name>
    <dbReference type="NCBI Taxonomy" id="1868324"/>
    <lineage>
        <taxon>Bacteria</taxon>
        <taxon>Pseudomonadati</taxon>
        <taxon>Chlorobiota</taxon>
        <taxon>Chlorobiia</taxon>
        <taxon>Chlorobiales</taxon>
        <taxon>Candidatus Thermochlorobacteriaceae</taxon>
        <taxon>Candidatus Thermochlorobacter</taxon>
    </lineage>
</organism>
<dbReference type="Gene3D" id="3.30.420.40">
    <property type="match status" value="2"/>
</dbReference>
<dbReference type="NCBIfam" id="TIGR00016">
    <property type="entry name" value="ackA"/>
    <property type="match status" value="1"/>
</dbReference>
<dbReference type="PROSITE" id="PS01075">
    <property type="entry name" value="ACETATE_KINASE_1"/>
    <property type="match status" value="1"/>
</dbReference>